<protein>
    <submittedName>
        <fullName evidence="2">Uncharacterized protein</fullName>
    </submittedName>
</protein>
<sequence length="289" mass="33398">MIAEEIVHNSIPEDRIQFATTCKAFNQLVKHAKPKKIIRRLLLGCDCADMFVIINSGNLYEKTLPELKRILPLCQVENLSISAWGGFLDEYLFAELMDLLMEPCRLTDLQQFLLAANFEMGAEIHFRFEKESKTFECFLTIIGNGLFEFQMLRSSGYLILDQQMNNQTKKTLKLSADFYFNRSKDIPFTLTSVSNPDILVFSGELTGKSREKIVSENVVECVKILNPDYPIRYSPKLLDDWFPRTENYDPFERVKTINETLGTNISVIKPEMLEERIRNPALEKLQTQT</sequence>
<dbReference type="Proteomes" id="UP000887576">
    <property type="component" value="Unplaced"/>
</dbReference>
<dbReference type="WBParaSite" id="JU765_v2.g1745.t1">
    <property type="protein sequence ID" value="JU765_v2.g1745.t1"/>
    <property type="gene ID" value="JU765_v2.g1745"/>
</dbReference>
<name>A0AC34QLM3_9BILA</name>
<evidence type="ECO:0000313" key="2">
    <source>
        <dbReference type="WBParaSite" id="JU765_v2.g1745.t1"/>
    </source>
</evidence>
<evidence type="ECO:0000313" key="1">
    <source>
        <dbReference type="Proteomes" id="UP000887576"/>
    </source>
</evidence>
<organism evidence="1 2">
    <name type="scientific">Panagrolaimus sp. JU765</name>
    <dbReference type="NCBI Taxonomy" id="591449"/>
    <lineage>
        <taxon>Eukaryota</taxon>
        <taxon>Metazoa</taxon>
        <taxon>Ecdysozoa</taxon>
        <taxon>Nematoda</taxon>
        <taxon>Chromadorea</taxon>
        <taxon>Rhabditida</taxon>
        <taxon>Tylenchina</taxon>
        <taxon>Panagrolaimomorpha</taxon>
        <taxon>Panagrolaimoidea</taxon>
        <taxon>Panagrolaimidae</taxon>
        <taxon>Panagrolaimus</taxon>
    </lineage>
</organism>
<proteinExistence type="predicted"/>
<reference evidence="2" key="1">
    <citation type="submission" date="2022-11" db="UniProtKB">
        <authorList>
            <consortium name="WormBaseParasite"/>
        </authorList>
    </citation>
    <scope>IDENTIFICATION</scope>
</reference>
<accession>A0AC34QLM3</accession>